<dbReference type="EMBL" id="SNXY01000007">
    <property type="protein sequence ID" value="TDP84982.1"/>
    <property type="molecule type" value="Genomic_DNA"/>
</dbReference>
<dbReference type="PIRSF" id="PIRSF036389">
    <property type="entry name" value="IOR_B"/>
    <property type="match status" value="1"/>
</dbReference>
<dbReference type="GO" id="GO:0016491">
    <property type="term" value="F:oxidoreductase activity"/>
    <property type="evidence" value="ECO:0007669"/>
    <property type="project" value="InterPro"/>
</dbReference>
<dbReference type="InterPro" id="IPR008274">
    <property type="entry name" value="AldOxase/xan_DH_MoCoBD1"/>
</dbReference>
<dbReference type="NCBIfam" id="TIGR01409">
    <property type="entry name" value="TAT_signal_seq"/>
    <property type="match status" value="1"/>
</dbReference>
<dbReference type="SUPFAM" id="SSF56003">
    <property type="entry name" value="Molybdenum cofactor-binding domain"/>
    <property type="match status" value="2"/>
</dbReference>
<proteinExistence type="predicted"/>
<protein>
    <submittedName>
        <fullName evidence="2">Isoquinoline 1-oxidoreductase beta subunit</fullName>
    </submittedName>
</protein>
<dbReference type="InterPro" id="IPR046867">
    <property type="entry name" value="AldOxase/xan_DH_MoCoBD2"/>
</dbReference>
<dbReference type="RefSeq" id="WP_126540867.1">
    <property type="nucleotide sequence ID" value="NZ_BSPM01000004.1"/>
</dbReference>
<organism evidence="2 3">
    <name type="scientific">Oharaeibacter diazotrophicus</name>
    <dbReference type="NCBI Taxonomy" id="1920512"/>
    <lineage>
        <taxon>Bacteria</taxon>
        <taxon>Pseudomonadati</taxon>
        <taxon>Pseudomonadota</taxon>
        <taxon>Alphaproteobacteria</taxon>
        <taxon>Hyphomicrobiales</taxon>
        <taxon>Pleomorphomonadaceae</taxon>
        <taxon>Oharaeibacter</taxon>
    </lineage>
</organism>
<dbReference type="Proteomes" id="UP000294547">
    <property type="component" value="Unassembled WGS sequence"/>
</dbReference>
<reference evidence="2 3" key="1">
    <citation type="submission" date="2019-03" db="EMBL/GenBank/DDBJ databases">
        <title>Genomic Encyclopedia of Type Strains, Phase IV (KMG-IV): sequencing the most valuable type-strain genomes for metagenomic binning, comparative biology and taxonomic classification.</title>
        <authorList>
            <person name="Goeker M."/>
        </authorList>
    </citation>
    <scope>NUCLEOTIDE SEQUENCE [LARGE SCALE GENOMIC DNA]</scope>
    <source>
        <strain evidence="2 3">DSM 102969</strain>
    </source>
</reference>
<dbReference type="InterPro" id="IPR019546">
    <property type="entry name" value="TAT_signal_bac_arc"/>
</dbReference>
<feature type="domain" description="Aldehyde oxidase/xanthine dehydrogenase a/b hammerhead" evidence="1">
    <location>
        <begin position="224"/>
        <end position="303"/>
    </location>
</feature>
<dbReference type="Pfam" id="PF20256">
    <property type="entry name" value="MoCoBD_2"/>
    <property type="match status" value="2"/>
</dbReference>
<comment type="caution">
    <text evidence="2">The sequence shown here is derived from an EMBL/GenBank/DDBJ whole genome shotgun (WGS) entry which is preliminary data.</text>
</comment>
<dbReference type="OrthoDB" id="9767994at2"/>
<dbReference type="InterPro" id="IPR037165">
    <property type="entry name" value="AldOxase/xan_DH_Mopterin-bd_sf"/>
</dbReference>
<dbReference type="Pfam" id="PF02738">
    <property type="entry name" value="MoCoBD_1"/>
    <property type="match status" value="1"/>
</dbReference>
<dbReference type="PANTHER" id="PTHR47495">
    <property type="entry name" value="ALDEHYDE DEHYDROGENASE"/>
    <property type="match status" value="1"/>
</dbReference>
<dbReference type="PROSITE" id="PS51318">
    <property type="entry name" value="TAT"/>
    <property type="match status" value="1"/>
</dbReference>
<dbReference type="InterPro" id="IPR006311">
    <property type="entry name" value="TAT_signal"/>
</dbReference>
<dbReference type="InterPro" id="IPR012368">
    <property type="entry name" value="OxRdtase_Mopterin-bd_su_IorB"/>
</dbReference>
<dbReference type="Gene3D" id="3.30.365.10">
    <property type="entry name" value="Aldehyde oxidase/xanthine dehydrogenase, molybdopterin binding domain"/>
    <property type="match status" value="4"/>
</dbReference>
<evidence type="ECO:0000313" key="2">
    <source>
        <dbReference type="EMBL" id="TDP84982.1"/>
    </source>
</evidence>
<dbReference type="PANTHER" id="PTHR47495:SF2">
    <property type="entry name" value="ALDEHYDE DEHYDROGENASE"/>
    <property type="match status" value="1"/>
</dbReference>
<name>A0A4R6RFH5_9HYPH</name>
<gene>
    <name evidence="2" type="ORF">EDD54_1827</name>
</gene>
<sequence>MLHTIGHPVFERATRALASAAPSRRGFLKAIGGAGAGLAVGLVLPGLKAGPAAAAAGDGVFNPFVTIGTDGAVTVVVKHLDKGQGIATGLATLVAEELDADPAQIRTTFAPADVTRYANLDFGMQGTGGSTSIHNSFEQYRKAGAAARAMLVEAAAKAWGVPAAEVTVAAGRIGHASGRSAGFGDFADAAAALPAAAEPKLKSPEQWTLIGKSFPRVDVPNKSHGAPDTYGMDVHMDGMLVVTVIRAPKWGATVKSFDAAAALKVRGVVDVKSGPFGVAVFADKTFPAIKARDLVTVEWDFSKAETRGTDAILADYRKLLDQPGAVARTGDAEAGLKGAAKVVEAEYVFPYLAHAPMEPLDVTVLVDKDKATFWTGSQMPTVDQGTAAAILGLKPEQVEIVTLWAGGSFGRRAILDAHYVAEAALIAKAFGEPRPIKVVWTREDDIRGGYYRPMYVHRVRAGVDAAGKIVGWHHRIVGQSIFTGTMMEQYVVKDGVDATSIEGTADTTYAIPAMQVELHSPKVGVPVLWWRSVGNTHTAYVMETMVDALAAAAGKDPLEFRLALIQDDPRKVAVLKLAAEKAGWTTPAAEGRHRGIAVHKSFNTYVAEVAEVTMDGSTVKVEKVVCAVDCGVAVNPDNIRAQMEGGIGFGLGAVLRDGITLTDGTVDQGNFDGYEPIRMSDMPAIEVHIVASAEAPTGVGEPGVPPIGPAVANAVFKATGRHPRNLPFSNADFV</sequence>
<dbReference type="InterPro" id="IPR052516">
    <property type="entry name" value="N-heterocyclic_Hydroxylase"/>
</dbReference>
<evidence type="ECO:0000313" key="3">
    <source>
        <dbReference type="Proteomes" id="UP000294547"/>
    </source>
</evidence>
<evidence type="ECO:0000259" key="1">
    <source>
        <dbReference type="SMART" id="SM01008"/>
    </source>
</evidence>
<dbReference type="AlphaFoldDB" id="A0A4R6RFH5"/>
<dbReference type="InterPro" id="IPR000674">
    <property type="entry name" value="Ald_Oxase/Xan_DH_a/b"/>
</dbReference>
<accession>A0A4R6RFH5</accession>
<dbReference type="SMART" id="SM01008">
    <property type="entry name" value="Ald_Xan_dh_C"/>
    <property type="match status" value="1"/>
</dbReference>
<dbReference type="Gene3D" id="3.90.1170.50">
    <property type="entry name" value="Aldehyde oxidase/xanthine dehydrogenase, a/b hammerhead"/>
    <property type="match status" value="1"/>
</dbReference>
<keyword evidence="3" id="KW-1185">Reference proteome</keyword>